<evidence type="ECO:0000313" key="5">
    <source>
        <dbReference type="EMBL" id="PIK52256.1"/>
    </source>
</evidence>
<dbReference type="EMBL" id="MRZV01000336">
    <property type="protein sequence ID" value="PIK52256.1"/>
    <property type="molecule type" value="Genomic_DNA"/>
</dbReference>
<feature type="transmembrane region" description="Helical" evidence="3">
    <location>
        <begin position="135"/>
        <end position="157"/>
    </location>
</feature>
<name>A0A2G8KW65_STIJA</name>
<comment type="caution">
    <text evidence="5">The sequence shown here is derived from an EMBL/GenBank/DDBJ whole genome shotgun (WGS) entry which is preliminary data.</text>
</comment>
<dbReference type="GO" id="GO:0003676">
    <property type="term" value="F:nucleic acid binding"/>
    <property type="evidence" value="ECO:0007669"/>
    <property type="project" value="InterPro"/>
</dbReference>
<dbReference type="PROSITE" id="PS50158">
    <property type="entry name" value="ZF_CCHC"/>
    <property type="match status" value="1"/>
</dbReference>
<keyword evidence="3" id="KW-1133">Transmembrane helix</keyword>
<organism evidence="5 6">
    <name type="scientific">Stichopus japonicus</name>
    <name type="common">Sea cucumber</name>
    <dbReference type="NCBI Taxonomy" id="307972"/>
    <lineage>
        <taxon>Eukaryota</taxon>
        <taxon>Metazoa</taxon>
        <taxon>Echinodermata</taxon>
        <taxon>Eleutherozoa</taxon>
        <taxon>Echinozoa</taxon>
        <taxon>Holothuroidea</taxon>
        <taxon>Aspidochirotacea</taxon>
        <taxon>Aspidochirotida</taxon>
        <taxon>Stichopodidae</taxon>
        <taxon>Apostichopus</taxon>
    </lineage>
</organism>
<gene>
    <name evidence="5" type="ORF">BSL78_10815</name>
</gene>
<accession>A0A2G8KW65</accession>
<keyword evidence="1" id="KW-0862">Zinc</keyword>
<dbReference type="Proteomes" id="UP000230750">
    <property type="component" value="Unassembled WGS sequence"/>
</dbReference>
<proteinExistence type="predicted"/>
<feature type="compositionally biased region" description="Polar residues" evidence="2">
    <location>
        <begin position="48"/>
        <end position="60"/>
    </location>
</feature>
<keyword evidence="6" id="KW-1185">Reference proteome</keyword>
<protein>
    <recommendedName>
        <fullName evidence="4">CCHC-type domain-containing protein</fullName>
    </recommendedName>
</protein>
<dbReference type="OrthoDB" id="10528859at2759"/>
<feature type="region of interest" description="Disordered" evidence="2">
    <location>
        <begin position="48"/>
        <end position="98"/>
    </location>
</feature>
<evidence type="ECO:0000256" key="3">
    <source>
        <dbReference type="SAM" id="Phobius"/>
    </source>
</evidence>
<keyword evidence="1" id="KW-0479">Metal-binding</keyword>
<feature type="domain" description="CCHC-type" evidence="4">
    <location>
        <begin position="114"/>
        <end position="128"/>
    </location>
</feature>
<dbReference type="GO" id="GO:0008270">
    <property type="term" value="F:zinc ion binding"/>
    <property type="evidence" value="ECO:0007669"/>
    <property type="project" value="UniProtKB-KW"/>
</dbReference>
<dbReference type="AlphaFoldDB" id="A0A2G8KW65"/>
<keyword evidence="1" id="KW-0863">Zinc-finger</keyword>
<feature type="compositionally biased region" description="Basic and acidic residues" evidence="2">
    <location>
        <begin position="65"/>
        <end position="85"/>
    </location>
</feature>
<reference evidence="5 6" key="1">
    <citation type="journal article" date="2017" name="PLoS Biol.">
        <title>The sea cucumber genome provides insights into morphological evolution and visceral regeneration.</title>
        <authorList>
            <person name="Zhang X."/>
            <person name="Sun L."/>
            <person name="Yuan J."/>
            <person name="Sun Y."/>
            <person name="Gao Y."/>
            <person name="Zhang L."/>
            <person name="Li S."/>
            <person name="Dai H."/>
            <person name="Hamel J.F."/>
            <person name="Liu C."/>
            <person name="Yu Y."/>
            <person name="Liu S."/>
            <person name="Lin W."/>
            <person name="Guo K."/>
            <person name="Jin S."/>
            <person name="Xu P."/>
            <person name="Storey K.B."/>
            <person name="Huan P."/>
            <person name="Zhang T."/>
            <person name="Zhou Y."/>
            <person name="Zhang J."/>
            <person name="Lin C."/>
            <person name="Li X."/>
            <person name="Xing L."/>
            <person name="Huo D."/>
            <person name="Sun M."/>
            <person name="Wang L."/>
            <person name="Mercier A."/>
            <person name="Li F."/>
            <person name="Yang H."/>
            <person name="Xiang J."/>
        </authorList>
    </citation>
    <scope>NUCLEOTIDE SEQUENCE [LARGE SCALE GENOMIC DNA]</scope>
    <source>
        <strain evidence="5">Shaxun</strain>
        <tissue evidence="5">Muscle</tissue>
    </source>
</reference>
<evidence type="ECO:0000259" key="4">
    <source>
        <dbReference type="PROSITE" id="PS50158"/>
    </source>
</evidence>
<evidence type="ECO:0000256" key="1">
    <source>
        <dbReference type="PROSITE-ProRule" id="PRU00047"/>
    </source>
</evidence>
<evidence type="ECO:0000313" key="6">
    <source>
        <dbReference type="Proteomes" id="UP000230750"/>
    </source>
</evidence>
<evidence type="ECO:0000256" key="2">
    <source>
        <dbReference type="SAM" id="MobiDB-lite"/>
    </source>
</evidence>
<sequence length="182" mass="21631">MHTSASKKYADGEVDKSVFMEDVQLTHKRTERLIDRLTALPWPCGPSSEPSYKQISNTPRPKNLKNRDRYRRDPTDLRDHLDYRRQNPHQSNWRKQTANHHLYRRHYGKCKRGCYNCGENNHNSERCRFDRPIQMMWTFMLQYVYVSTTIPCIRFLAKMRVPLHTNPVLYGTPKGPQVALLL</sequence>
<dbReference type="InterPro" id="IPR001878">
    <property type="entry name" value="Znf_CCHC"/>
</dbReference>
<keyword evidence="3" id="KW-0812">Transmembrane</keyword>
<keyword evidence="3" id="KW-0472">Membrane</keyword>